<sequence>MPFLPIQRGDHPDAAPEAAADPPTLDDITKQLNFVENIANWSFCSTAEVDSTPLATGVVTLCTTILKVLAEQDPGALIPPQVRQQLQDMVRPEAGANPNTLNEINRQLATIIRAQQEATQEATRRMDDLQDGVLGLLRLFTPASDLLARLEERMLARPQVSPRPPRQQRNHPYNMRNRR</sequence>
<protein>
    <submittedName>
        <fullName evidence="3">Uncharacterized protein</fullName>
    </submittedName>
</protein>
<evidence type="ECO:0000256" key="2">
    <source>
        <dbReference type="SAM" id="MobiDB-lite"/>
    </source>
</evidence>
<dbReference type="Proteomes" id="UP000324748">
    <property type="component" value="Unassembled WGS sequence"/>
</dbReference>
<organism evidence="3 4">
    <name type="scientific">Puccinia graminis f. sp. tritici</name>
    <dbReference type="NCBI Taxonomy" id="56615"/>
    <lineage>
        <taxon>Eukaryota</taxon>
        <taxon>Fungi</taxon>
        <taxon>Dikarya</taxon>
        <taxon>Basidiomycota</taxon>
        <taxon>Pucciniomycotina</taxon>
        <taxon>Pucciniomycetes</taxon>
        <taxon>Pucciniales</taxon>
        <taxon>Pucciniaceae</taxon>
        <taxon>Puccinia</taxon>
    </lineage>
</organism>
<evidence type="ECO:0000256" key="1">
    <source>
        <dbReference type="SAM" id="Coils"/>
    </source>
</evidence>
<reference evidence="3 4" key="1">
    <citation type="submission" date="2019-05" db="EMBL/GenBank/DDBJ databases">
        <title>Emergence of the Ug99 lineage of the wheat stem rust pathogen through somatic hybridization.</title>
        <authorList>
            <person name="Li F."/>
            <person name="Upadhyaya N.M."/>
            <person name="Sperschneider J."/>
            <person name="Matny O."/>
            <person name="Nguyen-Phuc H."/>
            <person name="Mago R."/>
            <person name="Raley C."/>
            <person name="Miller M.E."/>
            <person name="Silverstein K.A.T."/>
            <person name="Henningsen E."/>
            <person name="Hirsch C.D."/>
            <person name="Visser B."/>
            <person name="Pretorius Z.A."/>
            <person name="Steffenson B.J."/>
            <person name="Schwessinger B."/>
            <person name="Dodds P.N."/>
            <person name="Figueroa M."/>
        </authorList>
    </citation>
    <scope>NUCLEOTIDE SEQUENCE [LARGE SCALE GENOMIC DNA]</scope>
    <source>
        <strain evidence="3">21-0</strain>
    </source>
</reference>
<dbReference type="OrthoDB" id="10371069at2759"/>
<gene>
    <name evidence="3" type="ORF">PGT21_014081</name>
</gene>
<dbReference type="EMBL" id="VSWC01000157">
    <property type="protein sequence ID" value="KAA1074628.1"/>
    <property type="molecule type" value="Genomic_DNA"/>
</dbReference>
<keyword evidence="1" id="KW-0175">Coiled coil</keyword>
<evidence type="ECO:0000313" key="4">
    <source>
        <dbReference type="Proteomes" id="UP000324748"/>
    </source>
</evidence>
<feature type="coiled-coil region" evidence="1">
    <location>
        <begin position="101"/>
        <end position="132"/>
    </location>
</feature>
<dbReference type="AlphaFoldDB" id="A0A5B0MET3"/>
<name>A0A5B0MET3_PUCGR</name>
<proteinExistence type="predicted"/>
<accession>A0A5B0MET3</accession>
<comment type="caution">
    <text evidence="3">The sequence shown here is derived from an EMBL/GenBank/DDBJ whole genome shotgun (WGS) entry which is preliminary data.</text>
</comment>
<feature type="region of interest" description="Disordered" evidence="2">
    <location>
        <begin position="157"/>
        <end position="179"/>
    </location>
</feature>
<feature type="region of interest" description="Disordered" evidence="2">
    <location>
        <begin position="1"/>
        <end position="23"/>
    </location>
</feature>
<keyword evidence="4" id="KW-1185">Reference proteome</keyword>
<evidence type="ECO:0000313" key="3">
    <source>
        <dbReference type="EMBL" id="KAA1074628.1"/>
    </source>
</evidence>